<reference evidence="2 3" key="1">
    <citation type="submission" date="2017-08" db="EMBL/GenBank/DDBJ databases">
        <title>Infants hospitalized years apart are colonized by the same room-sourced microbial strains.</title>
        <authorList>
            <person name="Brooks B."/>
            <person name="Olm M.R."/>
            <person name="Firek B.A."/>
            <person name="Baker R."/>
            <person name="Thomas B.C."/>
            <person name="Morowitz M.J."/>
            <person name="Banfield J.F."/>
        </authorList>
    </citation>
    <scope>NUCLEOTIDE SEQUENCE [LARGE SCALE GENOMIC DNA]</scope>
    <source>
        <strain evidence="2">S2_018_000_R2_104</strain>
    </source>
</reference>
<evidence type="ECO:0000313" key="2">
    <source>
        <dbReference type="EMBL" id="PZO86916.1"/>
    </source>
</evidence>
<dbReference type="InterPro" id="IPR012337">
    <property type="entry name" value="RNaseH-like_sf"/>
</dbReference>
<dbReference type="GO" id="GO:0006139">
    <property type="term" value="P:nucleobase-containing compound metabolic process"/>
    <property type="evidence" value="ECO:0007669"/>
    <property type="project" value="InterPro"/>
</dbReference>
<dbReference type="GO" id="GO:0003676">
    <property type="term" value="F:nucleic acid binding"/>
    <property type="evidence" value="ECO:0007669"/>
    <property type="project" value="InterPro"/>
</dbReference>
<dbReference type="Gene3D" id="3.30.420.10">
    <property type="entry name" value="Ribonuclease H-like superfamily/Ribonuclease H"/>
    <property type="match status" value="1"/>
</dbReference>
<dbReference type="CDD" id="cd06142">
    <property type="entry name" value="RNaseD_exo"/>
    <property type="match status" value="1"/>
</dbReference>
<dbReference type="InterPro" id="IPR002562">
    <property type="entry name" value="3'-5'_exonuclease_dom"/>
</dbReference>
<gene>
    <name evidence="2" type="ORF">DI626_05245</name>
</gene>
<dbReference type="Proteomes" id="UP000249557">
    <property type="component" value="Unassembled WGS sequence"/>
</dbReference>
<evidence type="ECO:0000313" key="3">
    <source>
        <dbReference type="Proteomes" id="UP000249557"/>
    </source>
</evidence>
<dbReference type="InterPro" id="IPR036397">
    <property type="entry name" value="RNaseH_sf"/>
</dbReference>
<feature type="domain" description="3'-5' exonuclease" evidence="1">
    <location>
        <begin position="10"/>
        <end position="178"/>
    </location>
</feature>
<dbReference type="Pfam" id="PF01612">
    <property type="entry name" value="DNA_pol_A_exo1"/>
    <property type="match status" value="1"/>
</dbReference>
<dbReference type="PANTHER" id="PTHR47649:SF1">
    <property type="entry name" value="RIBONUCLEASE D"/>
    <property type="match status" value="1"/>
</dbReference>
<dbReference type="GO" id="GO:0008408">
    <property type="term" value="F:3'-5' exonuclease activity"/>
    <property type="evidence" value="ECO:0007669"/>
    <property type="project" value="InterPro"/>
</dbReference>
<dbReference type="SMART" id="SM00474">
    <property type="entry name" value="35EXOc"/>
    <property type="match status" value="1"/>
</dbReference>
<proteinExistence type="predicted"/>
<name>A0A2W4ZZU1_9BACT</name>
<comment type="caution">
    <text evidence="2">The sequence shown here is derived from an EMBL/GenBank/DDBJ whole genome shotgun (WGS) entry which is preliminary data.</text>
</comment>
<evidence type="ECO:0000259" key="1">
    <source>
        <dbReference type="SMART" id="SM00474"/>
    </source>
</evidence>
<dbReference type="PANTHER" id="PTHR47649">
    <property type="entry name" value="RIBONUCLEASE D"/>
    <property type="match status" value="1"/>
</dbReference>
<sequence>MPFVESDFLMSITLHKGDIPANLSFGNSVAVDTETMGLNPVRDRLCLVQLSGGDGTAHLVQFAAGDYGAPNLKKLFADKGVLKLFHFGRFDIASIKAYLDVDCTPVYCTKIASRLTRTFTDRHGLKELCRDLVSVELSKQQQTSDWGADKLTDEQLAYAASDVLYLHKIKEKLDAMLAREGRTALAQSCFDFLPTRSALDLEGWPDVDIFAH</sequence>
<dbReference type="AlphaFoldDB" id="A0A2W4ZZU1"/>
<dbReference type="EMBL" id="QFNK01000084">
    <property type="protein sequence ID" value="PZO86916.1"/>
    <property type="molecule type" value="Genomic_DNA"/>
</dbReference>
<accession>A0A2W4ZZU1</accession>
<dbReference type="InterPro" id="IPR051086">
    <property type="entry name" value="RNase_D-like"/>
</dbReference>
<dbReference type="SUPFAM" id="SSF53098">
    <property type="entry name" value="Ribonuclease H-like"/>
    <property type="match status" value="1"/>
</dbReference>
<organism evidence="2 3">
    <name type="scientific">Micavibrio aeruginosavorus</name>
    <dbReference type="NCBI Taxonomy" id="349221"/>
    <lineage>
        <taxon>Bacteria</taxon>
        <taxon>Pseudomonadati</taxon>
        <taxon>Bdellovibrionota</taxon>
        <taxon>Bdellovibrionia</taxon>
        <taxon>Bdellovibrionales</taxon>
        <taxon>Pseudobdellovibrionaceae</taxon>
        <taxon>Micavibrio</taxon>
    </lineage>
</organism>
<protein>
    <submittedName>
        <fullName evidence="2">Ribonuclease D</fullName>
    </submittedName>
</protein>